<accession>A0ABR2V3Z7</accession>
<dbReference type="PANTHER" id="PTHR37846:SF1">
    <property type="entry name" value="DEACETYLASE-LIKE PROTEIN"/>
    <property type="match status" value="1"/>
</dbReference>
<dbReference type="EMBL" id="JARVKF010000201">
    <property type="protein sequence ID" value="KAK9421200.1"/>
    <property type="molecule type" value="Genomic_DNA"/>
</dbReference>
<comment type="caution">
    <text evidence="2">The sequence shown here is derived from an EMBL/GenBank/DDBJ whole genome shotgun (WGS) entry which is preliminary data.</text>
</comment>
<evidence type="ECO:0000313" key="3">
    <source>
        <dbReference type="Proteomes" id="UP001408356"/>
    </source>
</evidence>
<proteinExistence type="predicted"/>
<reference evidence="2 3" key="1">
    <citation type="journal article" date="2024" name="J. Plant Pathol.">
        <title>Sequence and assembly of the genome of Seiridium unicorne, isolate CBS 538.82, causal agent of cypress canker disease.</title>
        <authorList>
            <person name="Scali E."/>
            <person name="Rocca G.D."/>
            <person name="Danti R."/>
            <person name="Garbelotto M."/>
            <person name="Barberini S."/>
            <person name="Baroncelli R."/>
            <person name="Emiliani G."/>
        </authorList>
    </citation>
    <scope>NUCLEOTIDE SEQUENCE [LARGE SCALE GENOMIC DNA]</scope>
    <source>
        <strain evidence="2 3">BM-138-508</strain>
    </source>
</reference>
<dbReference type="Proteomes" id="UP001408356">
    <property type="component" value="Unassembled WGS sequence"/>
</dbReference>
<protein>
    <submittedName>
        <fullName evidence="2">Uncharacterized protein</fullName>
    </submittedName>
</protein>
<sequence length="234" mass="26538">MVQTRKERKAAQIPLSQPDRSGPSEKTLLELAQERQLFDQADVRQRKLDKKPIVQDEEEDAEEAEISSTAERILDVMLWSVSLSMLHFTLDVLVQHQYAVELSWIKAITRTLTALFGKTLETYMQLFLWIETESHCLSVFLLDVLPSSTPIFSHSGVWIAGHLPGSVAPGCVLRNQRPLRLLSHIYLEHIQLSSCHEAGPIIGMLMGLERDRNEPATGRPVPGMRGWLPLVRRL</sequence>
<dbReference type="PANTHER" id="PTHR37846">
    <property type="entry name" value="YALI0B21296P"/>
    <property type="match status" value="1"/>
</dbReference>
<organism evidence="2 3">
    <name type="scientific">Seiridium unicorne</name>
    <dbReference type="NCBI Taxonomy" id="138068"/>
    <lineage>
        <taxon>Eukaryota</taxon>
        <taxon>Fungi</taxon>
        <taxon>Dikarya</taxon>
        <taxon>Ascomycota</taxon>
        <taxon>Pezizomycotina</taxon>
        <taxon>Sordariomycetes</taxon>
        <taxon>Xylariomycetidae</taxon>
        <taxon>Amphisphaeriales</taxon>
        <taxon>Sporocadaceae</taxon>
        <taxon>Seiridium</taxon>
    </lineage>
</organism>
<feature type="region of interest" description="Disordered" evidence="1">
    <location>
        <begin position="1"/>
        <end position="25"/>
    </location>
</feature>
<gene>
    <name evidence="2" type="ORF">SUNI508_06048</name>
</gene>
<keyword evidence="3" id="KW-1185">Reference proteome</keyword>
<evidence type="ECO:0000256" key="1">
    <source>
        <dbReference type="SAM" id="MobiDB-lite"/>
    </source>
</evidence>
<name>A0ABR2V3Z7_9PEZI</name>
<evidence type="ECO:0000313" key="2">
    <source>
        <dbReference type="EMBL" id="KAK9421200.1"/>
    </source>
</evidence>